<sequence length="74" mass="8378">MKSYKEENGLDHLFFSITDTKNKEANLLWVDESDYQVIKSAFNAEPTSDMLTLEGVTSRKRQIGPAVQKAIESL</sequence>
<gene>
    <name evidence="2" type="primary">ppaC_3</name>
    <name evidence="2" type="ORF">VAT7223_02800</name>
</gene>
<keyword evidence="2" id="KW-0378">Hydrolase</keyword>
<name>A0A1C3IW22_9VIBR</name>
<dbReference type="Proteomes" id="UP000092876">
    <property type="component" value="Unassembled WGS sequence"/>
</dbReference>
<reference evidence="3" key="1">
    <citation type="submission" date="2016-06" db="EMBL/GenBank/DDBJ databases">
        <authorList>
            <person name="Rodrigo-Torres Lidia"/>
            <person name="Arahal R.David."/>
        </authorList>
    </citation>
    <scope>NUCLEOTIDE SEQUENCE [LARGE SCALE GENOMIC DNA]</scope>
    <source>
        <strain evidence="3">CECT 7223</strain>
    </source>
</reference>
<dbReference type="InterPro" id="IPR004097">
    <property type="entry name" value="DHHA2"/>
</dbReference>
<dbReference type="Gene3D" id="3.10.310.20">
    <property type="entry name" value="DHHA2 domain"/>
    <property type="match status" value="1"/>
</dbReference>
<dbReference type="Pfam" id="PF02833">
    <property type="entry name" value="DHHA2"/>
    <property type="match status" value="1"/>
</dbReference>
<evidence type="ECO:0000259" key="1">
    <source>
        <dbReference type="Pfam" id="PF02833"/>
    </source>
</evidence>
<dbReference type="EC" id="3.6.1.1" evidence="2"/>
<dbReference type="GO" id="GO:0004427">
    <property type="term" value="F:inorganic diphosphate phosphatase activity"/>
    <property type="evidence" value="ECO:0007669"/>
    <property type="project" value="UniProtKB-EC"/>
</dbReference>
<feature type="domain" description="DHHA2" evidence="1">
    <location>
        <begin position="1"/>
        <end position="70"/>
    </location>
</feature>
<dbReference type="InterPro" id="IPR038222">
    <property type="entry name" value="DHHA2_dom_sf"/>
</dbReference>
<dbReference type="EMBL" id="FLQP01000040">
    <property type="protein sequence ID" value="SBS65634.1"/>
    <property type="molecule type" value="Genomic_DNA"/>
</dbReference>
<evidence type="ECO:0000313" key="2">
    <source>
        <dbReference type="EMBL" id="SBS65634.1"/>
    </source>
</evidence>
<evidence type="ECO:0000313" key="3">
    <source>
        <dbReference type="Proteomes" id="UP000092876"/>
    </source>
</evidence>
<dbReference type="GO" id="GO:0005737">
    <property type="term" value="C:cytoplasm"/>
    <property type="evidence" value="ECO:0007669"/>
    <property type="project" value="InterPro"/>
</dbReference>
<protein>
    <submittedName>
        <fullName evidence="2">Manganese-dependent inorganic pyrophosphatase</fullName>
        <ecNumber evidence="2">3.6.1.1</ecNumber>
    </submittedName>
</protein>
<accession>A0A1C3IW22</accession>
<dbReference type="AlphaFoldDB" id="A0A1C3IW22"/>
<organism evidence="2 3">
    <name type="scientific">Vibrio atlanticus</name>
    <dbReference type="NCBI Taxonomy" id="693153"/>
    <lineage>
        <taxon>Bacteria</taxon>
        <taxon>Pseudomonadati</taxon>
        <taxon>Pseudomonadota</taxon>
        <taxon>Gammaproteobacteria</taxon>
        <taxon>Vibrionales</taxon>
        <taxon>Vibrionaceae</taxon>
        <taxon>Vibrio</taxon>
    </lineage>
</organism>
<proteinExistence type="predicted"/>